<accession>A0ABD2N5G7</accession>
<dbReference type="AlphaFoldDB" id="A0ABD2N5G7"/>
<evidence type="ECO:0000313" key="1">
    <source>
        <dbReference type="EMBL" id="KAL3273529.1"/>
    </source>
</evidence>
<comment type="caution">
    <text evidence="1">The sequence shown here is derived from an EMBL/GenBank/DDBJ whole genome shotgun (WGS) entry which is preliminary data.</text>
</comment>
<name>A0ABD2N5G7_9CUCU</name>
<organism evidence="1 2">
    <name type="scientific">Cryptolaemus montrouzieri</name>
    <dbReference type="NCBI Taxonomy" id="559131"/>
    <lineage>
        <taxon>Eukaryota</taxon>
        <taxon>Metazoa</taxon>
        <taxon>Ecdysozoa</taxon>
        <taxon>Arthropoda</taxon>
        <taxon>Hexapoda</taxon>
        <taxon>Insecta</taxon>
        <taxon>Pterygota</taxon>
        <taxon>Neoptera</taxon>
        <taxon>Endopterygota</taxon>
        <taxon>Coleoptera</taxon>
        <taxon>Polyphaga</taxon>
        <taxon>Cucujiformia</taxon>
        <taxon>Coccinelloidea</taxon>
        <taxon>Coccinellidae</taxon>
        <taxon>Scymninae</taxon>
        <taxon>Scymnini</taxon>
        <taxon>Cryptolaemus</taxon>
    </lineage>
</organism>
<evidence type="ECO:0000313" key="2">
    <source>
        <dbReference type="Proteomes" id="UP001516400"/>
    </source>
</evidence>
<proteinExistence type="predicted"/>
<reference evidence="1 2" key="1">
    <citation type="journal article" date="2021" name="BMC Biol.">
        <title>Horizontally acquired antibacterial genes associated with adaptive radiation of ladybird beetles.</title>
        <authorList>
            <person name="Li H.S."/>
            <person name="Tang X.F."/>
            <person name="Huang Y.H."/>
            <person name="Xu Z.Y."/>
            <person name="Chen M.L."/>
            <person name="Du X.Y."/>
            <person name="Qiu B.Y."/>
            <person name="Chen P.T."/>
            <person name="Zhang W."/>
            <person name="Slipinski A."/>
            <person name="Escalona H.E."/>
            <person name="Waterhouse R.M."/>
            <person name="Zwick A."/>
            <person name="Pang H."/>
        </authorList>
    </citation>
    <scope>NUCLEOTIDE SEQUENCE [LARGE SCALE GENOMIC DNA]</scope>
    <source>
        <strain evidence="1">SYSU2018</strain>
    </source>
</reference>
<feature type="non-terminal residue" evidence="1">
    <location>
        <position position="74"/>
    </location>
</feature>
<dbReference type="Proteomes" id="UP001516400">
    <property type="component" value="Unassembled WGS sequence"/>
</dbReference>
<sequence>MSAHILEEVKFDLVGNDWDYDSVDVNILYDNILENVKDSMDNLDSERIARVIREILFLGDLKRALETVDRERLL</sequence>
<protein>
    <submittedName>
        <fullName evidence="1">Uncharacterized protein</fullName>
    </submittedName>
</protein>
<keyword evidence="2" id="KW-1185">Reference proteome</keyword>
<gene>
    <name evidence="1" type="ORF">HHI36_014968</name>
</gene>
<dbReference type="EMBL" id="JABFTP020000062">
    <property type="protein sequence ID" value="KAL3273529.1"/>
    <property type="molecule type" value="Genomic_DNA"/>
</dbReference>